<accession>A0ABQ2UZZ4</accession>
<keyword evidence="2" id="KW-1185">Reference proteome</keyword>
<evidence type="ECO:0000313" key="1">
    <source>
        <dbReference type="EMBL" id="GGU62347.1"/>
    </source>
</evidence>
<protein>
    <recommendedName>
        <fullName evidence="3">Transposase</fullName>
    </recommendedName>
</protein>
<dbReference type="Proteomes" id="UP000649573">
    <property type="component" value="Unassembled WGS sequence"/>
</dbReference>
<sequence length="84" mass="9298">MLRAIAPSFVAQGASGVSVRTRLRGLTDLDEQVLRVVGAHLGSLASRDVKIRCADGLEHSSQRWAERKRELTSDWCFNQEALGF</sequence>
<dbReference type="EMBL" id="BMRE01000035">
    <property type="protein sequence ID" value="GGU62347.1"/>
    <property type="molecule type" value="Genomic_DNA"/>
</dbReference>
<proteinExistence type="predicted"/>
<comment type="caution">
    <text evidence="1">The sequence shown here is derived from an EMBL/GenBank/DDBJ whole genome shotgun (WGS) entry which is preliminary data.</text>
</comment>
<organism evidence="1 2">
    <name type="scientific">Lentzea flava</name>
    <dbReference type="NCBI Taxonomy" id="103732"/>
    <lineage>
        <taxon>Bacteria</taxon>
        <taxon>Bacillati</taxon>
        <taxon>Actinomycetota</taxon>
        <taxon>Actinomycetes</taxon>
        <taxon>Pseudonocardiales</taxon>
        <taxon>Pseudonocardiaceae</taxon>
        <taxon>Lentzea</taxon>
    </lineage>
</organism>
<evidence type="ECO:0008006" key="3">
    <source>
        <dbReference type="Google" id="ProtNLM"/>
    </source>
</evidence>
<evidence type="ECO:0000313" key="2">
    <source>
        <dbReference type="Proteomes" id="UP000649573"/>
    </source>
</evidence>
<gene>
    <name evidence="1" type="ORF">GCM10010178_63190</name>
</gene>
<name>A0ABQ2UZZ4_9PSEU</name>
<reference evidence="2" key="1">
    <citation type="journal article" date="2019" name="Int. J. Syst. Evol. Microbiol.">
        <title>The Global Catalogue of Microorganisms (GCM) 10K type strain sequencing project: providing services to taxonomists for standard genome sequencing and annotation.</title>
        <authorList>
            <consortium name="The Broad Institute Genomics Platform"/>
            <consortium name="The Broad Institute Genome Sequencing Center for Infectious Disease"/>
            <person name="Wu L."/>
            <person name="Ma J."/>
        </authorList>
    </citation>
    <scope>NUCLEOTIDE SEQUENCE [LARGE SCALE GENOMIC DNA]</scope>
    <source>
        <strain evidence="2">JCM 3296</strain>
    </source>
</reference>